<proteinExistence type="inferred from homology"/>
<dbReference type="Pfam" id="PF02826">
    <property type="entry name" value="2-Hacid_dh_C"/>
    <property type="match status" value="1"/>
</dbReference>
<protein>
    <submittedName>
        <fullName evidence="7">Phosphoglycerate dehydrogenase</fullName>
    </submittedName>
</protein>
<gene>
    <name evidence="7" type="ORF">SAMN05421743_12271</name>
</gene>
<dbReference type="InterPro" id="IPR006140">
    <property type="entry name" value="D-isomer_DH_NAD-bd"/>
</dbReference>
<organism evidence="7 8">
    <name type="scientific">Thalassobacillus cyri</name>
    <dbReference type="NCBI Taxonomy" id="571932"/>
    <lineage>
        <taxon>Bacteria</taxon>
        <taxon>Bacillati</taxon>
        <taxon>Bacillota</taxon>
        <taxon>Bacilli</taxon>
        <taxon>Bacillales</taxon>
        <taxon>Bacillaceae</taxon>
        <taxon>Thalassobacillus</taxon>
    </lineage>
</organism>
<dbReference type="CDD" id="cd05300">
    <property type="entry name" value="2-Hacid_dh_1"/>
    <property type="match status" value="1"/>
</dbReference>
<evidence type="ECO:0000256" key="1">
    <source>
        <dbReference type="ARBA" id="ARBA00005854"/>
    </source>
</evidence>
<feature type="domain" description="D-isomer specific 2-hydroxyacid dehydrogenase catalytic" evidence="5">
    <location>
        <begin position="9"/>
        <end position="305"/>
    </location>
</feature>
<dbReference type="Pfam" id="PF00389">
    <property type="entry name" value="2-Hacid_dh"/>
    <property type="match status" value="1"/>
</dbReference>
<dbReference type="Proteomes" id="UP000198584">
    <property type="component" value="Unassembled WGS sequence"/>
</dbReference>
<evidence type="ECO:0000313" key="8">
    <source>
        <dbReference type="Proteomes" id="UP000198584"/>
    </source>
</evidence>
<dbReference type="GO" id="GO:0016616">
    <property type="term" value="F:oxidoreductase activity, acting on the CH-OH group of donors, NAD or NADP as acceptor"/>
    <property type="evidence" value="ECO:0007669"/>
    <property type="project" value="InterPro"/>
</dbReference>
<accession>A0A1H4H5A1</accession>
<dbReference type="AlphaFoldDB" id="A0A1H4H5A1"/>
<evidence type="ECO:0000256" key="4">
    <source>
        <dbReference type="RuleBase" id="RU003719"/>
    </source>
</evidence>
<dbReference type="InterPro" id="IPR006139">
    <property type="entry name" value="D-isomer_2_OHA_DH_cat_dom"/>
</dbReference>
<dbReference type="InterPro" id="IPR036291">
    <property type="entry name" value="NAD(P)-bd_dom_sf"/>
</dbReference>
<dbReference type="SUPFAM" id="SSF51735">
    <property type="entry name" value="NAD(P)-binding Rossmann-fold domains"/>
    <property type="match status" value="1"/>
</dbReference>
<evidence type="ECO:0000256" key="2">
    <source>
        <dbReference type="ARBA" id="ARBA00023002"/>
    </source>
</evidence>
<evidence type="ECO:0000256" key="3">
    <source>
        <dbReference type="ARBA" id="ARBA00023027"/>
    </source>
</evidence>
<evidence type="ECO:0000313" key="7">
    <source>
        <dbReference type="EMBL" id="SEB16811.1"/>
    </source>
</evidence>
<dbReference type="RefSeq" id="WP_093046582.1">
    <property type="nucleotide sequence ID" value="NZ_FNQR01000022.1"/>
</dbReference>
<dbReference type="PANTHER" id="PTHR43333:SF1">
    <property type="entry name" value="D-ISOMER SPECIFIC 2-HYDROXYACID DEHYDROGENASE NAD-BINDING DOMAIN-CONTAINING PROTEIN"/>
    <property type="match status" value="1"/>
</dbReference>
<dbReference type="SUPFAM" id="SSF52283">
    <property type="entry name" value="Formate/glycerate dehydrogenase catalytic domain-like"/>
    <property type="match status" value="1"/>
</dbReference>
<reference evidence="7 8" key="1">
    <citation type="submission" date="2016-10" db="EMBL/GenBank/DDBJ databases">
        <authorList>
            <person name="de Groot N.N."/>
        </authorList>
    </citation>
    <scope>NUCLEOTIDE SEQUENCE [LARGE SCALE GENOMIC DNA]</scope>
    <source>
        <strain evidence="7 8">CCM7597</strain>
    </source>
</reference>
<sequence>MLVLSAIKNVKEDIRTRLEADYPELTFSFCHGIEEAKEELPEAEIFITYGEDLNDELVKQAKKLKWIMVLSAGMEKMPFSQIDQQEILVTNARGIHAVPMAEYTFAMLLQIARQTKKVIANEQTHTWDKKLVMSEISGKTMGVLGTGAIGQEVARLAKAFRMKTIGVSKTGNPKPHFDETHATDKWEHVLEYADFVVAVMPSTSETIGFLRKEHFQMMLPHAIFLNMGRGDLVETETVLQAVRSKEIAHAVLDVFEEEPLPREHVLWEEENITVTPHHSGVSPQYQYRAFDIFVENLERYLQGQEEFINKIDPKRGY</sequence>
<dbReference type="GO" id="GO:0051287">
    <property type="term" value="F:NAD binding"/>
    <property type="evidence" value="ECO:0007669"/>
    <property type="project" value="InterPro"/>
</dbReference>
<keyword evidence="2 4" id="KW-0560">Oxidoreductase</keyword>
<dbReference type="EMBL" id="FNQR01000022">
    <property type="protein sequence ID" value="SEB16811.1"/>
    <property type="molecule type" value="Genomic_DNA"/>
</dbReference>
<name>A0A1H4H5A1_9BACI</name>
<keyword evidence="3" id="KW-0520">NAD</keyword>
<dbReference type="Gene3D" id="3.40.50.720">
    <property type="entry name" value="NAD(P)-binding Rossmann-like Domain"/>
    <property type="match status" value="2"/>
</dbReference>
<dbReference type="OrthoDB" id="9805416at2"/>
<evidence type="ECO:0000259" key="6">
    <source>
        <dbReference type="Pfam" id="PF02826"/>
    </source>
</evidence>
<keyword evidence="8" id="KW-1185">Reference proteome</keyword>
<dbReference type="FunFam" id="3.40.50.720:FF:000363">
    <property type="entry name" value="D-isomer specific 2-hydroxyacid dehydrogenase"/>
    <property type="match status" value="1"/>
</dbReference>
<feature type="domain" description="D-isomer specific 2-hydroxyacid dehydrogenase NAD-binding" evidence="6">
    <location>
        <begin position="105"/>
        <end position="278"/>
    </location>
</feature>
<evidence type="ECO:0000259" key="5">
    <source>
        <dbReference type="Pfam" id="PF00389"/>
    </source>
</evidence>
<dbReference type="STRING" id="571932.SAMN05421743_12271"/>
<dbReference type="PANTHER" id="PTHR43333">
    <property type="entry name" value="2-HACID_DH_C DOMAIN-CONTAINING PROTEIN"/>
    <property type="match status" value="1"/>
</dbReference>
<comment type="similarity">
    <text evidence="1 4">Belongs to the D-isomer specific 2-hydroxyacid dehydrogenase family.</text>
</comment>